<sequence length="292" mass="33222">MCDASWNMCSASAMQKKLKNIVWTFGNLYAASRHMWSQVPTQVSQSSSIGKHYLKDGCILGKPPRDVFGFCARHIVENVSPIWMIQLHDEIFNICQLVGESLRFKKKPVMFHYQGNKLVDGSLHTLGHEKDLLVRKTNTNQACHKRETKVTWELLTKHMMGTRVKNVNVIEAHGTKSFDKDDTHAIFHEEWWVLTCGTKVQPNAVGVMGINVGWMVVLEIKNCENFNDKVQTGAPMLIVEENEIVFLKELLKKKSVVDVIMVEVSQHCSEIMERMFTPSHVDQVPVGIIFGV</sequence>
<dbReference type="Proteomes" id="UP000824120">
    <property type="component" value="Chromosome 9"/>
</dbReference>
<dbReference type="AlphaFoldDB" id="A0A9J5XDR4"/>
<comment type="caution">
    <text evidence="1">The sequence shown here is derived from an EMBL/GenBank/DDBJ whole genome shotgun (WGS) entry which is preliminary data.</text>
</comment>
<accession>A0A9J5XDR4</accession>
<gene>
    <name evidence="1" type="ORF">H5410_045784</name>
</gene>
<organism evidence="1 2">
    <name type="scientific">Solanum commersonii</name>
    <name type="common">Commerson's wild potato</name>
    <name type="synonym">Commerson's nightshade</name>
    <dbReference type="NCBI Taxonomy" id="4109"/>
    <lineage>
        <taxon>Eukaryota</taxon>
        <taxon>Viridiplantae</taxon>
        <taxon>Streptophyta</taxon>
        <taxon>Embryophyta</taxon>
        <taxon>Tracheophyta</taxon>
        <taxon>Spermatophyta</taxon>
        <taxon>Magnoliopsida</taxon>
        <taxon>eudicotyledons</taxon>
        <taxon>Gunneridae</taxon>
        <taxon>Pentapetalae</taxon>
        <taxon>asterids</taxon>
        <taxon>lamiids</taxon>
        <taxon>Solanales</taxon>
        <taxon>Solanaceae</taxon>
        <taxon>Solanoideae</taxon>
        <taxon>Solaneae</taxon>
        <taxon>Solanum</taxon>
    </lineage>
</organism>
<protein>
    <submittedName>
        <fullName evidence="1">Uncharacterized protein</fullName>
    </submittedName>
</protein>
<proteinExistence type="predicted"/>
<dbReference type="EMBL" id="JACXVP010000009">
    <property type="protein sequence ID" value="KAG5585350.1"/>
    <property type="molecule type" value="Genomic_DNA"/>
</dbReference>
<reference evidence="1 2" key="1">
    <citation type="submission" date="2020-09" db="EMBL/GenBank/DDBJ databases">
        <title>De no assembly of potato wild relative species, Solanum commersonii.</title>
        <authorList>
            <person name="Cho K."/>
        </authorList>
    </citation>
    <scope>NUCLEOTIDE SEQUENCE [LARGE SCALE GENOMIC DNA]</scope>
    <source>
        <strain evidence="1">LZ3.2</strain>
        <tissue evidence="1">Leaf</tissue>
    </source>
</reference>
<evidence type="ECO:0000313" key="1">
    <source>
        <dbReference type="EMBL" id="KAG5585350.1"/>
    </source>
</evidence>
<name>A0A9J5XDR4_SOLCO</name>
<keyword evidence="2" id="KW-1185">Reference proteome</keyword>
<evidence type="ECO:0000313" key="2">
    <source>
        <dbReference type="Proteomes" id="UP000824120"/>
    </source>
</evidence>